<evidence type="ECO:0000313" key="1">
    <source>
        <dbReference type="EMBL" id="VDK60307.1"/>
    </source>
</evidence>
<dbReference type="Gene3D" id="2.60.40.1910">
    <property type="match status" value="1"/>
</dbReference>
<dbReference type="Proteomes" id="UP000271889">
    <property type="component" value="Unassembled WGS sequence"/>
</dbReference>
<sequence>MPCLQREIYIDTKIYIQTGLLNYFYHVVFQHYIRKHAYNNAEAADLWAALNEVVGSIHGSPDDMKVGDFADQWTAQMGFPLVTVESFNETHVKLTQERYRKNQNAKDPEKYANPKYGFKWDVPIWYQEGDSSVQLSWLKREEPLYLQLNKPEHFIVINAGRNGFYRQNYDAVGWQKITKQLKDNHQVGLNVNTQSTLLPDRKNPETFIP</sequence>
<dbReference type="PANTHER" id="PTHR11533:SF301">
    <property type="entry name" value="AMINOPEPTIDASE"/>
    <property type="match status" value="1"/>
</dbReference>
<dbReference type="InterPro" id="IPR027268">
    <property type="entry name" value="Peptidase_M4/M1_CTD_sf"/>
</dbReference>
<accession>A0A3P6RLQ5</accession>
<dbReference type="GO" id="GO:0006508">
    <property type="term" value="P:proteolysis"/>
    <property type="evidence" value="ECO:0007669"/>
    <property type="project" value="TreeGrafter"/>
</dbReference>
<dbReference type="GO" id="GO:0005615">
    <property type="term" value="C:extracellular space"/>
    <property type="evidence" value="ECO:0007669"/>
    <property type="project" value="TreeGrafter"/>
</dbReference>
<protein>
    <recommendedName>
        <fullName evidence="3">Peptidase M1 membrane alanine aminopeptidase domain-containing protein</fullName>
    </recommendedName>
</protein>
<dbReference type="Gene3D" id="1.10.390.10">
    <property type="entry name" value="Neutral Protease Domain 2"/>
    <property type="match status" value="1"/>
</dbReference>
<keyword evidence="2" id="KW-1185">Reference proteome</keyword>
<dbReference type="PANTHER" id="PTHR11533">
    <property type="entry name" value="PROTEASE M1 ZINC METALLOPROTEASE"/>
    <property type="match status" value="1"/>
</dbReference>
<gene>
    <name evidence="1" type="ORF">CGOC_LOCUS4958</name>
</gene>
<dbReference type="InterPro" id="IPR050344">
    <property type="entry name" value="Peptidase_M1_aminopeptidases"/>
</dbReference>
<dbReference type="OrthoDB" id="10031169at2759"/>
<dbReference type="EMBL" id="UYRV01014442">
    <property type="protein sequence ID" value="VDK60307.1"/>
    <property type="molecule type" value="Genomic_DNA"/>
</dbReference>
<dbReference type="AlphaFoldDB" id="A0A3P6RLQ5"/>
<evidence type="ECO:0000313" key="2">
    <source>
        <dbReference type="Proteomes" id="UP000271889"/>
    </source>
</evidence>
<dbReference type="GO" id="GO:0042277">
    <property type="term" value="F:peptide binding"/>
    <property type="evidence" value="ECO:0007669"/>
    <property type="project" value="TreeGrafter"/>
</dbReference>
<name>A0A3P6RLQ5_CYLGO</name>
<dbReference type="SUPFAM" id="SSF55486">
    <property type="entry name" value="Metalloproteases ('zincins'), catalytic domain"/>
    <property type="match status" value="1"/>
</dbReference>
<organism evidence="1 2">
    <name type="scientific">Cylicostephanus goldi</name>
    <name type="common">Nematode worm</name>
    <dbReference type="NCBI Taxonomy" id="71465"/>
    <lineage>
        <taxon>Eukaryota</taxon>
        <taxon>Metazoa</taxon>
        <taxon>Ecdysozoa</taxon>
        <taxon>Nematoda</taxon>
        <taxon>Chromadorea</taxon>
        <taxon>Rhabditida</taxon>
        <taxon>Rhabditina</taxon>
        <taxon>Rhabditomorpha</taxon>
        <taxon>Strongyloidea</taxon>
        <taxon>Strongylidae</taxon>
        <taxon>Cylicostephanus</taxon>
    </lineage>
</organism>
<dbReference type="GO" id="GO:0043171">
    <property type="term" value="P:peptide catabolic process"/>
    <property type="evidence" value="ECO:0007669"/>
    <property type="project" value="TreeGrafter"/>
</dbReference>
<proteinExistence type="predicted"/>
<dbReference type="FunFam" id="2.60.40.1910:FF:000006">
    <property type="entry name" value="Aminopeptidase"/>
    <property type="match status" value="1"/>
</dbReference>
<dbReference type="GO" id="GO:0005737">
    <property type="term" value="C:cytoplasm"/>
    <property type="evidence" value="ECO:0007669"/>
    <property type="project" value="TreeGrafter"/>
</dbReference>
<dbReference type="GO" id="GO:0008270">
    <property type="term" value="F:zinc ion binding"/>
    <property type="evidence" value="ECO:0007669"/>
    <property type="project" value="TreeGrafter"/>
</dbReference>
<dbReference type="GO" id="GO:0070006">
    <property type="term" value="F:metalloaminopeptidase activity"/>
    <property type="evidence" value="ECO:0007669"/>
    <property type="project" value="TreeGrafter"/>
</dbReference>
<evidence type="ECO:0008006" key="3">
    <source>
        <dbReference type="Google" id="ProtNLM"/>
    </source>
</evidence>
<reference evidence="1 2" key="1">
    <citation type="submission" date="2018-11" db="EMBL/GenBank/DDBJ databases">
        <authorList>
            <consortium name="Pathogen Informatics"/>
        </authorList>
    </citation>
    <scope>NUCLEOTIDE SEQUENCE [LARGE SCALE GENOMIC DNA]</scope>
</reference>
<dbReference type="GO" id="GO:0016020">
    <property type="term" value="C:membrane"/>
    <property type="evidence" value="ECO:0007669"/>
    <property type="project" value="TreeGrafter"/>
</dbReference>